<sequence>MNVETLEDLFGYQLQHAYYVERTHAELLDEMATDAPSDELGDRFAAHREETARQIERLEDVFAALGRRPRASRARSVDGLADARHLRDDAEGEPTVPDDLELGLLAERLEIRSYETLVRLAGRLAYADDVVEPLETTLAEERATLQALEELETELSIGETMALEEA</sequence>
<dbReference type="InterPro" id="IPR009078">
    <property type="entry name" value="Ferritin-like_SF"/>
</dbReference>
<evidence type="ECO:0000313" key="1">
    <source>
        <dbReference type="EMBL" id="RKD93584.1"/>
    </source>
</evidence>
<dbReference type="PANTHER" id="PTHR30565:SF9">
    <property type="entry name" value="PROTEIN YCIF"/>
    <property type="match status" value="1"/>
</dbReference>
<gene>
    <name evidence="1" type="ORF">ATJ93_3214</name>
</gene>
<dbReference type="SUPFAM" id="SSF47240">
    <property type="entry name" value="Ferritin-like"/>
    <property type="match status" value="1"/>
</dbReference>
<evidence type="ECO:0000313" key="2">
    <source>
        <dbReference type="Proteomes" id="UP000283805"/>
    </source>
</evidence>
<reference evidence="1 2" key="1">
    <citation type="submission" date="2018-09" db="EMBL/GenBank/DDBJ databases">
        <title>Genomic Encyclopedia of Archaeal and Bacterial Type Strains, Phase II (KMG-II): from individual species to whole genera.</title>
        <authorList>
            <person name="Goeker M."/>
        </authorList>
    </citation>
    <scope>NUCLEOTIDE SEQUENCE [LARGE SCALE GENOMIC DNA]</scope>
    <source>
        <strain evidence="1 2">DSM 13151</strain>
    </source>
</reference>
<dbReference type="InterPro" id="IPR047114">
    <property type="entry name" value="YciF"/>
</dbReference>
<dbReference type="RefSeq" id="WP_120245586.1">
    <property type="nucleotide sequence ID" value="NZ_RAPO01000003.1"/>
</dbReference>
<dbReference type="Gene3D" id="1.20.1260.10">
    <property type="match status" value="1"/>
</dbReference>
<comment type="caution">
    <text evidence="1">The sequence shown here is derived from an EMBL/GenBank/DDBJ whole genome shotgun (WGS) entry which is preliminary data.</text>
</comment>
<protein>
    <submittedName>
        <fullName evidence="1">Ferritin-like metal-binding protein YciE</fullName>
    </submittedName>
</protein>
<dbReference type="InterPro" id="IPR010287">
    <property type="entry name" value="DUF892_YciF-like"/>
</dbReference>
<dbReference type="Pfam" id="PF05974">
    <property type="entry name" value="DUF892"/>
    <property type="match status" value="1"/>
</dbReference>
<dbReference type="InterPro" id="IPR012347">
    <property type="entry name" value="Ferritin-like"/>
</dbReference>
<dbReference type="Proteomes" id="UP000283805">
    <property type="component" value="Unassembled WGS sequence"/>
</dbReference>
<name>A0A419WDM2_9EURY</name>
<proteinExistence type="predicted"/>
<dbReference type="PANTHER" id="PTHR30565">
    <property type="entry name" value="PROTEIN YCIF"/>
    <property type="match status" value="1"/>
</dbReference>
<dbReference type="EMBL" id="RAPO01000003">
    <property type="protein sequence ID" value="RKD93584.1"/>
    <property type="molecule type" value="Genomic_DNA"/>
</dbReference>
<accession>A0A419WDM2</accession>
<dbReference type="AlphaFoldDB" id="A0A419WDM2"/>
<organism evidence="1 2">
    <name type="scientific">Halopiger aswanensis</name>
    <dbReference type="NCBI Taxonomy" id="148449"/>
    <lineage>
        <taxon>Archaea</taxon>
        <taxon>Methanobacteriati</taxon>
        <taxon>Methanobacteriota</taxon>
        <taxon>Stenosarchaea group</taxon>
        <taxon>Halobacteria</taxon>
        <taxon>Halobacteriales</taxon>
        <taxon>Natrialbaceae</taxon>
        <taxon>Halopiger</taxon>
    </lineage>
</organism>
<keyword evidence="2" id="KW-1185">Reference proteome</keyword>
<dbReference type="OrthoDB" id="192254at2157"/>